<name>A0ABU3QL17_9ACTN</name>
<proteinExistence type="predicted"/>
<organism evidence="1 2">
    <name type="scientific">Streptomyces tamarix</name>
    <dbReference type="NCBI Taxonomy" id="3078565"/>
    <lineage>
        <taxon>Bacteria</taxon>
        <taxon>Bacillati</taxon>
        <taxon>Actinomycetota</taxon>
        <taxon>Actinomycetes</taxon>
        <taxon>Kitasatosporales</taxon>
        <taxon>Streptomycetaceae</taxon>
        <taxon>Streptomyces</taxon>
    </lineage>
</organism>
<sequence length="59" mass="6977">MKSKEEQLYWYYTGYHNGKLDIDDGELTIPTEYAEDYGYGLLDGDMNAHPDRYEDSIYI</sequence>
<dbReference type="RefSeq" id="WP_315878533.1">
    <property type="nucleotide sequence ID" value="NZ_JAWCTQ010000016.1"/>
</dbReference>
<dbReference type="EMBL" id="JAWCTQ010000016">
    <property type="protein sequence ID" value="MDT9683459.1"/>
    <property type="molecule type" value="Genomic_DNA"/>
</dbReference>
<reference evidence="1 2" key="1">
    <citation type="submission" date="2023-09" db="EMBL/GenBank/DDBJ databases">
        <title>Streptomyces sp. nov.: A antagonism against Alternaria gaisen Producing Streptochlin, Isolated from Tamarix root soil.</title>
        <authorList>
            <person name="Chen Y."/>
        </authorList>
    </citation>
    <scope>NUCLEOTIDE SEQUENCE [LARGE SCALE GENOMIC DNA]</scope>
    <source>
        <strain evidence="1 2">TRM76323</strain>
    </source>
</reference>
<accession>A0ABU3QL17</accession>
<protein>
    <submittedName>
        <fullName evidence="1">Uncharacterized protein</fullName>
    </submittedName>
</protein>
<keyword evidence="2" id="KW-1185">Reference proteome</keyword>
<evidence type="ECO:0000313" key="2">
    <source>
        <dbReference type="Proteomes" id="UP001250181"/>
    </source>
</evidence>
<dbReference type="Proteomes" id="UP001250181">
    <property type="component" value="Unassembled WGS sequence"/>
</dbReference>
<gene>
    <name evidence="1" type="ORF">RND61_15530</name>
</gene>
<comment type="caution">
    <text evidence="1">The sequence shown here is derived from an EMBL/GenBank/DDBJ whole genome shotgun (WGS) entry which is preliminary data.</text>
</comment>
<evidence type="ECO:0000313" key="1">
    <source>
        <dbReference type="EMBL" id="MDT9683459.1"/>
    </source>
</evidence>